<comment type="caution">
    <text evidence="2">The sequence shown here is derived from an EMBL/GenBank/DDBJ whole genome shotgun (WGS) entry which is preliminary data.</text>
</comment>
<keyword evidence="3" id="KW-1185">Reference proteome</keyword>
<dbReference type="Pfam" id="PF01471">
    <property type="entry name" value="PG_binding_1"/>
    <property type="match status" value="1"/>
</dbReference>
<dbReference type="EMBL" id="JACXAE010000043">
    <property type="protein sequence ID" value="MBD2772765.1"/>
    <property type="molecule type" value="Genomic_DNA"/>
</dbReference>
<name>A0A8J6XGK4_9CYAN</name>
<feature type="domain" description="Peptidoglycan binding-like" evidence="1">
    <location>
        <begin position="165"/>
        <end position="196"/>
    </location>
</feature>
<dbReference type="AlphaFoldDB" id="A0A8J6XGK4"/>
<dbReference type="InterPro" id="IPR002477">
    <property type="entry name" value="Peptidoglycan-bd-like"/>
</dbReference>
<dbReference type="InterPro" id="IPR036366">
    <property type="entry name" value="PGBDSf"/>
</dbReference>
<accession>A0A8J6XGK4</accession>
<organism evidence="2 3">
    <name type="scientific">Iningainema tapete BLCC-T55</name>
    <dbReference type="NCBI Taxonomy" id="2748662"/>
    <lineage>
        <taxon>Bacteria</taxon>
        <taxon>Bacillati</taxon>
        <taxon>Cyanobacteriota</taxon>
        <taxon>Cyanophyceae</taxon>
        <taxon>Nostocales</taxon>
        <taxon>Scytonemataceae</taxon>
        <taxon>Iningainema tapete</taxon>
    </lineage>
</organism>
<dbReference type="Proteomes" id="UP000629098">
    <property type="component" value="Unassembled WGS sequence"/>
</dbReference>
<protein>
    <submittedName>
        <fullName evidence="2">Peptidoglycan-binding protein</fullName>
    </submittedName>
</protein>
<dbReference type="Gene3D" id="1.10.101.10">
    <property type="entry name" value="PGBD-like superfamily/PGBD"/>
    <property type="match status" value="1"/>
</dbReference>
<dbReference type="RefSeq" id="WP_190827750.1">
    <property type="nucleotide sequence ID" value="NZ_CAWPPI010000043.1"/>
</dbReference>
<evidence type="ECO:0000313" key="3">
    <source>
        <dbReference type="Proteomes" id="UP000629098"/>
    </source>
</evidence>
<evidence type="ECO:0000259" key="1">
    <source>
        <dbReference type="Pfam" id="PF01471"/>
    </source>
</evidence>
<evidence type="ECO:0000313" key="2">
    <source>
        <dbReference type="EMBL" id="MBD2772765.1"/>
    </source>
</evidence>
<proteinExistence type="predicted"/>
<dbReference type="SUPFAM" id="SSF47090">
    <property type="entry name" value="PGBD-like"/>
    <property type="match status" value="1"/>
</dbReference>
<reference evidence="2" key="1">
    <citation type="submission" date="2020-09" db="EMBL/GenBank/DDBJ databases">
        <title>Iningainema tapete sp. nov. (Scytonemataceae, Cyanobacteria) from greenhouses in central Florida (USA) produces two types of nodularin with biosynthetic potential for microcystin-LR and anabaenopeptins.</title>
        <authorList>
            <person name="Berthold D.E."/>
            <person name="Lefler F.W."/>
            <person name="Huang I.-S."/>
            <person name="Abdulla H."/>
            <person name="Zimba P.V."/>
            <person name="Laughinghouse H.D. IV."/>
        </authorList>
    </citation>
    <scope>NUCLEOTIDE SEQUENCE</scope>
    <source>
        <strain evidence="2">BLCCT55</strain>
    </source>
</reference>
<gene>
    <name evidence="2" type="ORF">ICL16_11955</name>
</gene>
<sequence length="199" mass="21221">MEYLAYSHTILANIEADSEGEFSLPESNLNLNWKQSGKSAWLSFALLGTVLAIVGQSQPASAYTQYYVNTNGSCLNVRTYASTSAPTVGCIRNGAALAPVLSYRNGFARLSTGRYVAANYISTRPGGGYSPGPGVGGSVTVGLGSQGRTVRQVQRALGLNVTGVYDYRTYYAVQRFQSRNGLRPDGVVGPQTRLALLGY</sequence>
<dbReference type="InterPro" id="IPR036365">
    <property type="entry name" value="PGBD-like_sf"/>
</dbReference>